<organism evidence="1 2">
    <name type="scientific">Streptomyces camelliae</name>
    <dbReference type="NCBI Taxonomy" id="3004093"/>
    <lineage>
        <taxon>Bacteria</taxon>
        <taxon>Bacillati</taxon>
        <taxon>Actinomycetota</taxon>
        <taxon>Actinomycetes</taxon>
        <taxon>Kitasatosporales</taxon>
        <taxon>Streptomycetaceae</taxon>
        <taxon>Streptomyces</taxon>
    </lineage>
</organism>
<reference evidence="1 2" key="1">
    <citation type="submission" date="2022-12" db="EMBL/GenBank/DDBJ databases">
        <authorList>
            <person name="Mo P."/>
        </authorList>
    </citation>
    <scope>NUCLEOTIDE SEQUENCE [LARGE SCALE GENOMIC DNA]</scope>
    <source>
        <strain evidence="1 2">HUAS 2-6</strain>
    </source>
</reference>
<gene>
    <name evidence="1" type="ORF">O1G22_27490</name>
</gene>
<name>A0ABY7P9I5_9ACTN</name>
<evidence type="ECO:0008006" key="3">
    <source>
        <dbReference type="Google" id="ProtNLM"/>
    </source>
</evidence>
<dbReference type="RefSeq" id="WP_270083768.1">
    <property type="nucleotide sequence ID" value="NZ_CP115300.1"/>
</dbReference>
<sequence>MDKRSLLTPEQAATILDWIRRWPRGGKRLYAFFATLYYCGPGPRRP</sequence>
<evidence type="ECO:0000313" key="1">
    <source>
        <dbReference type="EMBL" id="WBO66287.1"/>
    </source>
</evidence>
<accession>A0ABY7P9I5</accession>
<keyword evidence="2" id="KW-1185">Reference proteome</keyword>
<dbReference type="EMBL" id="CP115300">
    <property type="protein sequence ID" value="WBO66287.1"/>
    <property type="molecule type" value="Genomic_DNA"/>
</dbReference>
<evidence type="ECO:0000313" key="2">
    <source>
        <dbReference type="Proteomes" id="UP001212326"/>
    </source>
</evidence>
<protein>
    <recommendedName>
        <fullName evidence="3">Transposase</fullName>
    </recommendedName>
</protein>
<proteinExistence type="predicted"/>
<dbReference type="Proteomes" id="UP001212326">
    <property type="component" value="Chromosome"/>
</dbReference>